<dbReference type="InterPro" id="IPR003888">
    <property type="entry name" value="FYrich_N"/>
</dbReference>
<evidence type="ECO:0000256" key="15">
    <source>
        <dbReference type="SAM" id="MobiDB-lite"/>
    </source>
</evidence>
<evidence type="ECO:0000256" key="14">
    <source>
        <dbReference type="ARBA" id="ARBA00051640"/>
    </source>
</evidence>
<dbReference type="GO" id="GO:0045814">
    <property type="term" value="P:negative regulation of gene expression, epigenetic"/>
    <property type="evidence" value="ECO:0007669"/>
    <property type="project" value="UniProtKB-ARBA"/>
</dbReference>
<dbReference type="EnsemblPlants" id="Kaladp0064s0009.5.v1.1">
    <property type="protein sequence ID" value="Kaladp0064s0009.5.v1.1"/>
    <property type="gene ID" value="Kaladp0064s0009.v1.1"/>
</dbReference>
<evidence type="ECO:0000256" key="6">
    <source>
        <dbReference type="ARBA" id="ARBA00022964"/>
    </source>
</evidence>
<dbReference type="Pfam" id="PF02373">
    <property type="entry name" value="JmjC"/>
    <property type="match status" value="1"/>
</dbReference>
<dbReference type="EnsemblPlants" id="Kaladp0064s0009.2.v1.1">
    <property type="protein sequence ID" value="Kaladp0064s0009.2.v1.1"/>
    <property type="gene ID" value="Kaladp0064s0009.v1.1"/>
</dbReference>
<dbReference type="GO" id="GO:0000785">
    <property type="term" value="C:chromatin"/>
    <property type="evidence" value="ECO:0007669"/>
    <property type="project" value="TreeGrafter"/>
</dbReference>
<dbReference type="Gramene" id="Kaladp0064s0009.6.v1.1">
    <property type="protein sequence ID" value="Kaladp0064s0009.6.v1.1"/>
    <property type="gene ID" value="Kaladp0064s0009.v1.1"/>
</dbReference>
<dbReference type="Proteomes" id="UP000594263">
    <property type="component" value="Unplaced"/>
</dbReference>
<feature type="region of interest" description="Disordered" evidence="15">
    <location>
        <begin position="947"/>
        <end position="968"/>
    </location>
</feature>
<evidence type="ECO:0000256" key="7">
    <source>
        <dbReference type="ARBA" id="ARBA00023002"/>
    </source>
</evidence>
<dbReference type="Gramene" id="Kaladp0064s0009.2.v1.1">
    <property type="protein sequence ID" value="Kaladp0064s0009.2.v1.1"/>
    <property type="gene ID" value="Kaladp0064s0009.v1.1"/>
</dbReference>
<keyword evidence="9" id="KW-0805">Transcription regulation</keyword>
<evidence type="ECO:0000256" key="1">
    <source>
        <dbReference type="ARBA" id="ARBA00001954"/>
    </source>
</evidence>
<keyword evidence="4" id="KW-0479">Metal-binding</keyword>
<comment type="similarity">
    <text evidence="3">Belongs to the JARID1 histone demethylase family.</text>
</comment>
<dbReference type="PROSITE" id="PS51542">
    <property type="entry name" value="FYRN"/>
    <property type="match status" value="1"/>
</dbReference>
<dbReference type="InterPro" id="IPR003889">
    <property type="entry name" value="FYrich_C"/>
</dbReference>
<comment type="catalytic activity">
    <reaction evidence="13">
        <text>N(6)-methyl-L-lysyl(4)-[histone H3] + 2-oxoglutarate + O2 = L-lysyl(4)-[histone H3] + formaldehyde + succinate + CO2</text>
        <dbReference type="Rhea" id="RHEA:60220"/>
        <dbReference type="Rhea" id="RHEA-COMP:15543"/>
        <dbReference type="Rhea" id="RHEA-COMP:15547"/>
        <dbReference type="ChEBI" id="CHEBI:15379"/>
        <dbReference type="ChEBI" id="CHEBI:16526"/>
        <dbReference type="ChEBI" id="CHEBI:16810"/>
        <dbReference type="ChEBI" id="CHEBI:16842"/>
        <dbReference type="ChEBI" id="CHEBI:29969"/>
        <dbReference type="ChEBI" id="CHEBI:30031"/>
        <dbReference type="ChEBI" id="CHEBI:61929"/>
    </reaction>
    <physiologicalReaction direction="left-to-right" evidence="13">
        <dbReference type="Rhea" id="RHEA:60221"/>
    </physiologicalReaction>
</comment>
<dbReference type="SUPFAM" id="SSF51197">
    <property type="entry name" value="Clavaminate synthase-like"/>
    <property type="match status" value="1"/>
</dbReference>
<dbReference type="EnsemblPlants" id="Kaladp0064s0009.3.v1.1">
    <property type="protein sequence ID" value="Kaladp0064s0009.3.v1.1"/>
    <property type="gene ID" value="Kaladp0064s0009.v1.1"/>
</dbReference>
<evidence type="ECO:0000256" key="4">
    <source>
        <dbReference type="ARBA" id="ARBA00022723"/>
    </source>
</evidence>
<dbReference type="InterPro" id="IPR003347">
    <property type="entry name" value="JmjC_dom"/>
</dbReference>
<dbReference type="EnsemblPlants" id="Kaladp0064s0009.1.v1.1">
    <property type="protein sequence ID" value="Kaladp0064s0009.1.v1.1"/>
    <property type="gene ID" value="Kaladp0064s0009.v1.1"/>
</dbReference>
<dbReference type="EnsemblPlants" id="Kaladp0064s0009.7.v1.1">
    <property type="protein sequence ID" value="Kaladp0064s0009.7.v1.1"/>
    <property type="gene ID" value="Kaladp0064s0009.v1.1"/>
</dbReference>
<keyword evidence="7" id="KW-0560">Oxidoreductase</keyword>
<dbReference type="Pfam" id="PF05965">
    <property type="entry name" value="FYRC"/>
    <property type="match status" value="1"/>
</dbReference>
<dbReference type="EnsemblPlants" id="Kaladp0064s0009.6.v1.1">
    <property type="protein sequence ID" value="Kaladp0064s0009.6.v1.1"/>
    <property type="gene ID" value="Kaladp0064s0009.v1.1"/>
</dbReference>
<comment type="catalytic activity">
    <reaction evidence="12">
        <text>N(6),N(6)-dimethyl-L-lysyl(4)-[histone H3] + 2-oxoglutarate + O2 = N(6)-methyl-L-lysyl(4)-[histone H3] + formaldehyde + succinate + CO2</text>
        <dbReference type="Rhea" id="RHEA:60216"/>
        <dbReference type="Rhea" id="RHEA-COMP:15540"/>
        <dbReference type="Rhea" id="RHEA-COMP:15543"/>
        <dbReference type="ChEBI" id="CHEBI:15379"/>
        <dbReference type="ChEBI" id="CHEBI:16526"/>
        <dbReference type="ChEBI" id="CHEBI:16810"/>
        <dbReference type="ChEBI" id="CHEBI:16842"/>
        <dbReference type="ChEBI" id="CHEBI:30031"/>
        <dbReference type="ChEBI" id="CHEBI:61929"/>
        <dbReference type="ChEBI" id="CHEBI:61976"/>
    </reaction>
    <physiologicalReaction direction="left-to-right" evidence="12">
        <dbReference type="Rhea" id="RHEA:60217"/>
    </physiologicalReaction>
</comment>
<proteinExistence type="inferred from homology"/>
<dbReference type="InterPro" id="IPR003349">
    <property type="entry name" value="JmjN"/>
</dbReference>
<feature type="domain" description="JmjN" evidence="16">
    <location>
        <begin position="139"/>
        <end position="180"/>
    </location>
</feature>
<evidence type="ECO:0000256" key="8">
    <source>
        <dbReference type="ARBA" id="ARBA00023004"/>
    </source>
</evidence>
<dbReference type="EnsemblPlants" id="Kaladp0064s0009.4.v1.1">
    <property type="protein sequence ID" value="Kaladp0064s0009.4.v1.1"/>
    <property type="gene ID" value="Kaladp0064s0009.v1.1"/>
</dbReference>
<feature type="region of interest" description="Disordered" evidence="15">
    <location>
        <begin position="710"/>
        <end position="730"/>
    </location>
</feature>
<dbReference type="Gramene" id="Kaladp0064s0009.1.v1.1">
    <property type="protein sequence ID" value="Kaladp0064s0009.1.v1.1"/>
    <property type="gene ID" value="Kaladp0064s0009.v1.1"/>
</dbReference>
<dbReference type="GO" id="GO:0005634">
    <property type="term" value="C:nucleus"/>
    <property type="evidence" value="ECO:0007669"/>
    <property type="project" value="UniProtKB-SubCell"/>
</dbReference>
<dbReference type="PANTHER" id="PTHR10694">
    <property type="entry name" value="LYSINE-SPECIFIC DEMETHYLASE"/>
    <property type="match status" value="1"/>
</dbReference>
<name>A0A7N0UES5_KALFE</name>
<dbReference type="GO" id="GO:0034647">
    <property type="term" value="F:histone H3K4me/H3K4me2/H3K4me3 demethylase activity"/>
    <property type="evidence" value="ECO:0007669"/>
    <property type="project" value="TreeGrafter"/>
</dbReference>
<dbReference type="SMART" id="SM00542">
    <property type="entry name" value="FYRC"/>
    <property type="match status" value="1"/>
</dbReference>
<organism evidence="18 19">
    <name type="scientific">Kalanchoe fedtschenkoi</name>
    <name type="common">Lavender scallops</name>
    <name type="synonym">South American air plant</name>
    <dbReference type="NCBI Taxonomy" id="63787"/>
    <lineage>
        <taxon>Eukaryota</taxon>
        <taxon>Viridiplantae</taxon>
        <taxon>Streptophyta</taxon>
        <taxon>Embryophyta</taxon>
        <taxon>Tracheophyta</taxon>
        <taxon>Spermatophyta</taxon>
        <taxon>Magnoliopsida</taxon>
        <taxon>eudicotyledons</taxon>
        <taxon>Gunneridae</taxon>
        <taxon>Pentapetalae</taxon>
        <taxon>Saxifragales</taxon>
        <taxon>Crassulaceae</taxon>
        <taxon>Kalanchoe</taxon>
    </lineage>
</organism>
<feature type="compositionally biased region" description="Polar residues" evidence="15">
    <location>
        <begin position="953"/>
        <end position="968"/>
    </location>
</feature>
<comment type="subcellular location">
    <subcellularLocation>
        <location evidence="2">Nucleus</location>
    </subcellularLocation>
</comment>
<keyword evidence="11" id="KW-0539">Nucleus</keyword>
<evidence type="ECO:0008006" key="20">
    <source>
        <dbReference type="Google" id="ProtNLM"/>
    </source>
</evidence>
<dbReference type="GO" id="GO:0048731">
    <property type="term" value="P:system development"/>
    <property type="evidence" value="ECO:0007669"/>
    <property type="project" value="UniProtKB-ARBA"/>
</dbReference>
<dbReference type="Pfam" id="PF02928">
    <property type="entry name" value="zf-C5HC2"/>
    <property type="match status" value="1"/>
</dbReference>
<evidence type="ECO:0000256" key="9">
    <source>
        <dbReference type="ARBA" id="ARBA00023015"/>
    </source>
</evidence>
<dbReference type="SMART" id="SM00545">
    <property type="entry name" value="JmjN"/>
    <property type="match status" value="1"/>
</dbReference>
<protein>
    <recommendedName>
        <fullName evidence="20">Lysine-specific demethylase JMJ16</fullName>
    </recommendedName>
</protein>
<dbReference type="PROSITE" id="PS51184">
    <property type="entry name" value="JMJC"/>
    <property type="match status" value="1"/>
</dbReference>
<dbReference type="InterPro" id="IPR004198">
    <property type="entry name" value="Znf_C5HC2"/>
</dbReference>
<comment type="catalytic activity">
    <reaction evidence="14">
        <text>N(6),N(6),N(6)-trimethyl-L-lysyl(4)-[histone H3] + 2-oxoglutarate + O2 = N(6),N(6)-dimethyl-L-lysyl(4)-[histone H3] + formaldehyde + succinate + CO2</text>
        <dbReference type="Rhea" id="RHEA:60212"/>
        <dbReference type="Rhea" id="RHEA-COMP:15537"/>
        <dbReference type="Rhea" id="RHEA-COMP:15540"/>
        <dbReference type="ChEBI" id="CHEBI:15379"/>
        <dbReference type="ChEBI" id="CHEBI:16526"/>
        <dbReference type="ChEBI" id="CHEBI:16810"/>
        <dbReference type="ChEBI" id="CHEBI:16842"/>
        <dbReference type="ChEBI" id="CHEBI:30031"/>
        <dbReference type="ChEBI" id="CHEBI:61961"/>
        <dbReference type="ChEBI" id="CHEBI:61976"/>
    </reaction>
    <physiologicalReaction direction="left-to-right" evidence="14">
        <dbReference type="Rhea" id="RHEA:60213"/>
    </physiologicalReaction>
</comment>
<feature type="compositionally biased region" description="Polar residues" evidence="15">
    <location>
        <begin position="710"/>
        <end position="724"/>
    </location>
</feature>
<dbReference type="SMART" id="SM00541">
    <property type="entry name" value="FYRN"/>
    <property type="match status" value="1"/>
</dbReference>
<keyword evidence="8" id="KW-0408">Iron</keyword>
<dbReference type="FunFam" id="3.30.160.360:FF:000005">
    <property type="entry name" value="Putative lysine-specific demethylase JMJ16"/>
    <property type="match status" value="1"/>
</dbReference>
<keyword evidence="10" id="KW-0804">Transcription</keyword>
<accession>A0A7N0UES5</accession>
<comment type="cofactor">
    <cofactor evidence="1">
        <name>Fe(2+)</name>
        <dbReference type="ChEBI" id="CHEBI:29033"/>
    </cofactor>
</comment>
<dbReference type="SMART" id="SM00558">
    <property type="entry name" value="JmjC"/>
    <property type="match status" value="1"/>
</dbReference>
<evidence type="ECO:0000256" key="5">
    <source>
        <dbReference type="ARBA" id="ARBA00022853"/>
    </source>
</evidence>
<evidence type="ECO:0000256" key="12">
    <source>
        <dbReference type="ARBA" id="ARBA00050619"/>
    </source>
</evidence>
<evidence type="ECO:0000259" key="16">
    <source>
        <dbReference type="PROSITE" id="PS51183"/>
    </source>
</evidence>
<dbReference type="PROSITE" id="PS51183">
    <property type="entry name" value="JMJN"/>
    <property type="match status" value="1"/>
</dbReference>
<evidence type="ECO:0000259" key="17">
    <source>
        <dbReference type="PROSITE" id="PS51184"/>
    </source>
</evidence>
<dbReference type="PANTHER" id="PTHR10694:SF113">
    <property type="entry name" value="PROTEIN JUMONJI"/>
    <property type="match status" value="1"/>
</dbReference>
<keyword evidence="6" id="KW-0223">Dioxygenase</keyword>
<dbReference type="PROSITE" id="PS51543">
    <property type="entry name" value="FYRC"/>
    <property type="match status" value="1"/>
</dbReference>
<dbReference type="Gramene" id="Kaladp0064s0009.4.v1.1">
    <property type="protein sequence ID" value="Kaladp0064s0009.4.v1.1"/>
    <property type="gene ID" value="Kaladp0064s0009.v1.1"/>
</dbReference>
<feature type="region of interest" description="Disordered" evidence="15">
    <location>
        <begin position="224"/>
        <end position="248"/>
    </location>
</feature>
<evidence type="ECO:0000256" key="11">
    <source>
        <dbReference type="ARBA" id="ARBA00023242"/>
    </source>
</evidence>
<keyword evidence="5" id="KW-0156">Chromatin regulator</keyword>
<dbReference type="Gene3D" id="3.30.160.360">
    <property type="match status" value="1"/>
</dbReference>
<evidence type="ECO:0000256" key="2">
    <source>
        <dbReference type="ARBA" id="ARBA00004123"/>
    </source>
</evidence>
<evidence type="ECO:0000256" key="13">
    <source>
        <dbReference type="ARBA" id="ARBA00050935"/>
    </source>
</evidence>
<dbReference type="Gramene" id="Kaladp0064s0009.3.v1.1">
    <property type="protein sequence ID" value="Kaladp0064s0009.3.v1.1"/>
    <property type="gene ID" value="Kaladp0064s0009.v1.1"/>
</dbReference>
<feature type="domain" description="JmjC" evidence="17">
    <location>
        <begin position="350"/>
        <end position="516"/>
    </location>
</feature>
<reference evidence="18" key="1">
    <citation type="submission" date="2021-01" db="UniProtKB">
        <authorList>
            <consortium name="EnsemblPlants"/>
        </authorList>
    </citation>
    <scope>IDENTIFICATION</scope>
</reference>
<keyword evidence="19" id="KW-1185">Reference proteome</keyword>
<dbReference type="Pfam" id="PF02375">
    <property type="entry name" value="JmjN"/>
    <property type="match status" value="1"/>
</dbReference>
<evidence type="ECO:0000256" key="3">
    <source>
        <dbReference type="ARBA" id="ARBA00006801"/>
    </source>
</evidence>
<sequence>MGTEFMRSSIQDEDMDFPAIPPGFGPIPSFNFKRVEDSEKMITCSASISTSESQSTQVETEVNISDAVKIKRSLRRKLCVNFNQFDNSSGDESDFEKNSSSKLCLTKGAVNGCPENSNCQKVTARWRHDDGHRPILEEAPVFYPKEEEFEDTLKYIASIRPFAEPFGICRIVPPPSWKPPCPLLEKNIWENSKFATRIQRLEKLQNRGPVKKILKADTHMRKKRRKGVKDGVEGGAGGTGSLGIREAGSNETDTFGFEPGPEFTLSSFQKYADDFKQRYFSKNAINTSMVGNDGEQFEPSVEDIEGAYWKVVEKPTEEIEVLYGADLETGSFGSGFPKKSDQDSSSSVDQYIKSGWNLNNFPRLPGSVLSYESGDISGVLVPWLYIGMCFSSFCWHVEDHHLYSMNYMHWGAPKLWYGVPGRDALKLEAAMQKHLPELFREQPDLLHKLVTQLSPSILKSEEVPIYRCVQNKGEFVLTFPRAYHSGFNCGFNCAEAVNVAPIDWLPHGQNAIELYREQGRKTSISHDKLLLGAAREAVKALWEINLLKKNSPDNLRWKSVCGKDGVLASAFKARAEIERLKREFLCKSSQAVKMESDFDASTEKECSVCFFDLHLSAAACRCVPNKFACLDHAKQFCGCDWNEKYFLYRYDVNELNILVEALDGKLSAVYRWARLDLGLALSSHLSKGNSHVSGCLGKSSLIPKLSSLNGTSAPQATTSSSKPSVKSEPAETLIRSSNVPPPCLSTSLSCSTGSVSLSTSTISRDILVANVSTVTPVLCGSVSTRVPSVPTSTPAPIESCTAPNISDSTGITVRCISADIQTATAIPAPISTSTPTSYVSTSNTQNVTISVPGSSTNVTSPTGSVNLSFSCGPMKLPTEASHIQLEKPAEAVLALEVPKVLPTFTNINHGAVASCNLWLKIKKPGTIPVLSDPESKIPVCKLSQDDTSYAEGSESSNPNIKKLQSTGSGKTISIGMKSKESNILNTGRVNGNEFDLSVRLTESTEKMSLCHNKELNLTTPVTSAAVRGEGHDSMLVDVEKDCYPCQLSGKVEDQGLGTTSTTDLPSIKSWETNLIAHIDRQSKDSSLRIETSDGNEDNFPADIDKQVKDSHLRMEAIDTNMGGEASSVQLSKPFYYRRIDSDDKNGIFLHKNSVKFVDGVSTIVENGAHENNNSDRSFRHKGPRMAKVVRRISCNVEPLDYGTIIRGRAWCNSQAIFPKGYKSRIRYISFLDPGEMSYYVSEIVDGGRVGPLFMVSLEDCMTEVFVHVSAARCWEMVREKVNQEISRQHKLGRPNLPPLQPPGSVDGLEMFGFSSPSIVQAIEAMDKSRACTEYWNSHPYSRFQLQFQENSQSKIGDNSIAQLPPNNIDTILGSLLQKASPEELQCLYTVLNTHMSSTSDPSSLKNLLSNEIQKYLR</sequence>
<dbReference type="OMA" id="RQITMPL"/>
<dbReference type="GO" id="GO:0046872">
    <property type="term" value="F:metal ion binding"/>
    <property type="evidence" value="ECO:0007669"/>
    <property type="project" value="UniProtKB-KW"/>
</dbReference>
<dbReference type="GO" id="GO:0051093">
    <property type="term" value="P:negative regulation of developmental process"/>
    <property type="evidence" value="ECO:0007669"/>
    <property type="project" value="UniProtKB-ARBA"/>
</dbReference>
<dbReference type="Gene3D" id="2.60.120.650">
    <property type="entry name" value="Cupin"/>
    <property type="match status" value="1"/>
</dbReference>
<evidence type="ECO:0000256" key="10">
    <source>
        <dbReference type="ARBA" id="ARBA00023163"/>
    </source>
</evidence>
<evidence type="ECO:0000313" key="18">
    <source>
        <dbReference type="EnsemblPlants" id="Kaladp0064s0009.1.v1.1"/>
    </source>
</evidence>
<dbReference type="Pfam" id="PF05964">
    <property type="entry name" value="FYRN"/>
    <property type="match status" value="1"/>
</dbReference>
<evidence type="ECO:0000313" key="19">
    <source>
        <dbReference type="Proteomes" id="UP000594263"/>
    </source>
</evidence>
<dbReference type="Gramene" id="Kaladp0064s0009.5.v1.1">
    <property type="protein sequence ID" value="Kaladp0064s0009.5.v1.1"/>
    <property type="gene ID" value="Kaladp0064s0009.v1.1"/>
</dbReference>
<dbReference type="Gramene" id="Kaladp0064s0009.7.v1.1">
    <property type="protein sequence ID" value="Kaladp0064s0009.7.v1.1"/>
    <property type="gene ID" value="Kaladp0064s0009.v1.1"/>
</dbReference>